<protein>
    <submittedName>
        <fullName evidence="1">Uncharacterized protein</fullName>
    </submittedName>
</protein>
<evidence type="ECO:0000313" key="1">
    <source>
        <dbReference type="EMBL" id="ABL87537.1"/>
    </source>
</evidence>
<name>A1RRF5_PYRIL</name>
<proteinExistence type="predicted"/>
<dbReference type="AlphaFoldDB" id="A1RRF5"/>
<sequence>MPRYRRYRNAEKSRGMYPRTWVYTGSTSGIKSRVSASAMRLGVVVAAAALALALAVYIAAAAGSDSKAQSAQDAAIEGLAIVEPDYYDSFWYMYGRLPRKMNIEVDDVVRRILERPVGAPGPARGEFQIDERQWFHSDAAGREVYERCFGGIFVDAARIYIVVTDRACGEKIMRAVEDLASQYGAELVFLKGKYTYKQLSQWADALFHKVSKEGLQDRLKQICGKYVVTMLMVD</sequence>
<keyword evidence="2" id="KW-1185">Reference proteome</keyword>
<organism evidence="1 2">
    <name type="scientific">Pyrobaculum islandicum (strain DSM 4184 / JCM 9189 / GEO3)</name>
    <dbReference type="NCBI Taxonomy" id="384616"/>
    <lineage>
        <taxon>Archaea</taxon>
        <taxon>Thermoproteota</taxon>
        <taxon>Thermoprotei</taxon>
        <taxon>Thermoproteales</taxon>
        <taxon>Thermoproteaceae</taxon>
        <taxon>Pyrobaculum</taxon>
    </lineage>
</organism>
<accession>A1RRF5</accession>
<reference evidence="1" key="1">
    <citation type="submission" date="2006-12" db="EMBL/GenBank/DDBJ databases">
        <title>Complete sequence of Pyrobaculum islandicum DSM 4184.</title>
        <authorList>
            <person name="Copeland A."/>
            <person name="Lucas S."/>
            <person name="Lapidus A."/>
            <person name="Barry K."/>
            <person name="Detter J.C."/>
            <person name="Glavina del Rio T."/>
            <person name="Dalin E."/>
            <person name="Tice H."/>
            <person name="Pitluck S."/>
            <person name="Meincke L."/>
            <person name="Brettin T."/>
            <person name="Bruce D."/>
            <person name="Han C."/>
            <person name="Tapia R."/>
            <person name="Gilna P."/>
            <person name="Schmutz J."/>
            <person name="Larimer F."/>
            <person name="Land M."/>
            <person name="Hauser L."/>
            <person name="Kyrpides N."/>
            <person name="Mikhailova N."/>
            <person name="Cozen A.E."/>
            <person name="Fitz-Gibbon S.T."/>
            <person name="House C.H."/>
            <person name="Saltikov C."/>
            <person name="Lowe T."/>
            <person name="Richardson P."/>
        </authorList>
    </citation>
    <scope>NUCLEOTIDE SEQUENCE [LARGE SCALE GENOMIC DNA]</scope>
    <source>
        <strain evidence="1">DSM 4184</strain>
    </source>
</reference>
<gene>
    <name evidence="1" type="ordered locus">Pisl_0359</name>
</gene>
<dbReference type="EMBL" id="CP000504">
    <property type="protein sequence ID" value="ABL87537.1"/>
    <property type="molecule type" value="Genomic_DNA"/>
</dbReference>
<evidence type="ECO:0000313" key="2">
    <source>
        <dbReference type="Proteomes" id="UP000002595"/>
    </source>
</evidence>
<dbReference type="KEGG" id="pis:Pisl_0359"/>
<dbReference type="Proteomes" id="UP000002595">
    <property type="component" value="Chromosome"/>
</dbReference>
<dbReference type="HOGENOM" id="CLU_1182914_0_0_2"/>
<dbReference type="eggNOG" id="arCOG09839">
    <property type="taxonomic scope" value="Archaea"/>
</dbReference>